<feature type="transmembrane region" description="Helical" evidence="1">
    <location>
        <begin position="40"/>
        <end position="58"/>
    </location>
</feature>
<evidence type="ECO:0000313" key="2">
    <source>
        <dbReference type="EMBL" id="WGH22006.1"/>
    </source>
</evidence>
<organism evidence="2 3">
    <name type="scientific">Rhodococcus phage Trogglehumper</name>
    <dbReference type="NCBI Taxonomy" id="3038381"/>
    <lineage>
        <taxon>Viruses</taxon>
        <taxon>Duplodnaviria</taxon>
        <taxon>Heunggongvirae</taxon>
        <taxon>Uroviricota</taxon>
        <taxon>Caudoviricetes</taxon>
        <taxon>Caudoviricetes incertae sedis</taxon>
        <taxon>Trogglehumpervirus</taxon>
        <taxon>Trogglehumpervirus trogglehumper</taxon>
    </lineage>
</organism>
<keyword evidence="1" id="KW-0472">Membrane</keyword>
<name>A0AAF0GIM2_9CAUD</name>
<reference evidence="2" key="1">
    <citation type="submission" date="2023-03" db="EMBL/GenBank/DDBJ databases">
        <authorList>
            <person name="Aguilar E."/>
            <person name="Antigua R."/>
            <person name="Antonino C."/>
            <person name="Bisram R."/>
            <person name="Chen J."/>
            <person name="Davilmar B."/>
            <person name="Del R.K."/>
            <person name="Germosen J."/>
            <person name="Hernandez J."/>
            <person name="Kelloggs L."/>
            <person name="Lema C."/>
            <person name="Li J."/>
            <person name="Melendez A."/>
            <person name="Mohammed I."/>
            <person name="Ryan A."/>
            <person name="Singh S."/>
            <person name="Tariq H."/>
            <person name="Golebiewska U.P."/>
            <person name="Russell D.A."/>
            <person name="Jacobs-Sera D."/>
            <person name="Hatfull G.F."/>
        </authorList>
    </citation>
    <scope>NUCLEOTIDE SEQUENCE</scope>
</reference>
<keyword evidence="1" id="KW-1133">Transmembrane helix</keyword>
<keyword evidence="3" id="KW-1185">Reference proteome</keyword>
<accession>A0AAF0GIM2</accession>
<dbReference type="Proteomes" id="UP001242841">
    <property type="component" value="Segment"/>
</dbReference>
<protein>
    <submittedName>
        <fullName evidence="2">Uncharacterized protein</fullName>
    </submittedName>
</protein>
<gene>
    <name evidence="2" type="primary">73</name>
    <name evidence="2" type="ORF">SEA_TROGGLEHUMPER_73</name>
</gene>
<proteinExistence type="predicted"/>
<evidence type="ECO:0000313" key="3">
    <source>
        <dbReference type="Proteomes" id="UP001242841"/>
    </source>
</evidence>
<evidence type="ECO:0000256" key="1">
    <source>
        <dbReference type="SAM" id="Phobius"/>
    </source>
</evidence>
<keyword evidence="1" id="KW-0812">Transmembrane</keyword>
<dbReference type="EMBL" id="OQ709222">
    <property type="protein sequence ID" value="WGH22006.1"/>
    <property type="molecule type" value="Genomic_DNA"/>
</dbReference>
<sequence length="64" mass="7503">MFEMAVRRIPGPGFWYPTWVARSTKYPQFPPRYGYTQRQAVLSLVVSLIVHMALGMYLPERKGR</sequence>